<evidence type="ECO:0000256" key="1">
    <source>
        <dbReference type="ARBA" id="ARBA00022491"/>
    </source>
</evidence>
<dbReference type="InterPro" id="IPR009061">
    <property type="entry name" value="DNA-bd_dom_put_sf"/>
</dbReference>
<dbReference type="GO" id="GO:0003700">
    <property type="term" value="F:DNA-binding transcription factor activity"/>
    <property type="evidence" value="ECO:0007669"/>
    <property type="project" value="InterPro"/>
</dbReference>
<dbReference type="EMBL" id="FNRJ01000012">
    <property type="protein sequence ID" value="SEA98791.1"/>
    <property type="molecule type" value="Genomic_DNA"/>
</dbReference>
<dbReference type="PROSITE" id="PS50937">
    <property type="entry name" value="HTH_MERR_2"/>
    <property type="match status" value="1"/>
</dbReference>
<proteinExistence type="predicted"/>
<reference evidence="7" key="1">
    <citation type="submission" date="2016-10" db="EMBL/GenBank/DDBJ databases">
        <authorList>
            <person name="Varghese N."/>
            <person name="Submissions S."/>
        </authorList>
    </citation>
    <scope>NUCLEOTIDE SEQUENCE [LARGE SCALE GENOMIC DNA]</scope>
    <source>
        <strain evidence="7">DSM 11526</strain>
    </source>
</reference>
<dbReference type="InterPro" id="IPR000551">
    <property type="entry name" value="MerR-type_HTH_dom"/>
</dbReference>
<dbReference type="Gene3D" id="1.10.1660.10">
    <property type="match status" value="1"/>
</dbReference>
<dbReference type="STRING" id="1122198.SAMN02745729_11221"/>
<name>A0A1H4FNR2_9GAMM</name>
<dbReference type="PANTHER" id="PTHR30204:SF69">
    <property type="entry name" value="MERR-FAMILY TRANSCRIPTIONAL REGULATOR"/>
    <property type="match status" value="1"/>
</dbReference>
<dbReference type="Pfam" id="PF13411">
    <property type="entry name" value="MerR_1"/>
    <property type="match status" value="1"/>
</dbReference>
<dbReference type="SMART" id="SM00422">
    <property type="entry name" value="HTH_MERR"/>
    <property type="match status" value="1"/>
</dbReference>
<dbReference type="GO" id="GO:0003677">
    <property type="term" value="F:DNA binding"/>
    <property type="evidence" value="ECO:0007669"/>
    <property type="project" value="UniProtKB-KW"/>
</dbReference>
<dbReference type="SUPFAM" id="SSF46955">
    <property type="entry name" value="Putative DNA-binding domain"/>
    <property type="match status" value="1"/>
</dbReference>
<evidence type="ECO:0000256" key="4">
    <source>
        <dbReference type="ARBA" id="ARBA00023163"/>
    </source>
</evidence>
<evidence type="ECO:0000256" key="2">
    <source>
        <dbReference type="ARBA" id="ARBA00023015"/>
    </source>
</evidence>
<evidence type="ECO:0000256" key="3">
    <source>
        <dbReference type="ARBA" id="ARBA00023125"/>
    </source>
</evidence>
<keyword evidence="4" id="KW-0804">Transcription</keyword>
<dbReference type="InterPro" id="IPR047057">
    <property type="entry name" value="MerR_fam"/>
</dbReference>
<keyword evidence="7" id="KW-1185">Reference proteome</keyword>
<organism evidence="6 7">
    <name type="scientific">Marinobacterium iners DSM 11526</name>
    <dbReference type="NCBI Taxonomy" id="1122198"/>
    <lineage>
        <taxon>Bacteria</taxon>
        <taxon>Pseudomonadati</taxon>
        <taxon>Pseudomonadota</taxon>
        <taxon>Gammaproteobacteria</taxon>
        <taxon>Oceanospirillales</taxon>
        <taxon>Oceanospirillaceae</taxon>
        <taxon>Marinobacterium</taxon>
    </lineage>
</organism>
<dbReference type="AlphaFoldDB" id="A0A1H4FNR2"/>
<dbReference type="PROSITE" id="PS00552">
    <property type="entry name" value="HTH_MERR_1"/>
    <property type="match status" value="1"/>
</dbReference>
<keyword evidence="2" id="KW-0805">Transcription regulation</keyword>
<evidence type="ECO:0000313" key="6">
    <source>
        <dbReference type="EMBL" id="SEA98791.1"/>
    </source>
</evidence>
<accession>A0A1H4FNR2</accession>
<dbReference type="OrthoDB" id="9808480at2"/>
<keyword evidence="3 6" id="KW-0238">DNA-binding</keyword>
<evidence type="ECO:0000259" key="5">
    <source>
        <dbReference type="PROSITE" id="PS50937"/>
    </source>
</evidence>
<feature type="domain" description="HTH merR-type" evidence="5">
    <location>
        <begin position="1"/>
        <end position="68"/>
    </location>
</feature>
<sequence>MFIGEVAKRTGLTLKAIRLYEEAGLIRPTRSDANYRLYREADVGLLKLIIEARQMGMRVSQIKTAIRYDQGEIDWAHVNAYLTDYRQTLLQEVERLKSNLNQLDACIEELNSPEPAGHAACFRA</sequence>
<dbReference type="RefSeq" id="WP_091827170.1">
    <property type="nucleotide sequence ID" value="NZ_FNRJ01000012.1"/>
</dbReference>
<gene>
    <name evidence="6" type="ORF">SAMN02745729_11221</name>
</gene>
<dbReference type="PRINTS" id="PR00040">
    <property type="entry name" value="HTHMERR"/>
</dbReference>
<protein>
    <submittedName>
        <fullName evidence="6">DNA-binding transcriptional regulator, MerR family</fullName>
    </submittedName>
</protein>
<keyword evidence="1" id="KW-0678">Repressor</keyword>
<evidence type="ECO:0000313" key="7">
    <source>
        <dbReference type="Proteomes" id="UP000242469"/>
    </source>
</evidence>
<dbReference type="PANTHER" id="PTHR30204">
    <property type="entry name" value="REDOX-CYCLING DRUG-SENSING TRANSCRIPTIONAL ACTIVATOR SOXR"/>
    <property type="match status" value="1"/>
</dbReference>
<dbReference type="Proteomes" id="UP000242469">
    <property type="component" value="Unassembled WGS sequence"/>
</dbReference>